<dbReference type="PANTHER" id="PTHR33525:SF3">
    <property type="entry name" value="RIBONUCLEASE Y"/>
    <property type="match status" value="1"/>
</dbReference>
<proteinExistence type="predicted"/>
<dbReference type="InterPro" id="IPR003607">
    <property type="entry name" value="HD/PDEase_dom"/>
</dbReference>
<protein>
    <submittedName>
        <fullName evidence="2">HDOD domain-containing protein</fullName>
    </submittedName>
</protein>
<dbReference type="Gene3D" id="1.10.3210.10">
    <property type="entry name" value="Hypothetical protein af1432"/>
    <property type="match status" value="1"/>
</dbReference>
<dbReference type="AlphaFoldDB" id="A0A7T0C314"/>
<accession>A0A7T0C314</accession>
<organism evidence="2 3">
    <name type="scientific">Candidatus Nitrohelix vancouverensis</name>
    <dbReference type="NCBI Taxonomy" id="2705534"/>
    <lineage>
        <taxon>Bacteria</taxon>
        <taxon>Pseudomonadati</taxon>
        <taxon>Nitrospinota/Tectimicrobiota group</taxon>
        <taxon>Nitrospinota</taxon>
        <taxon>Nitrospinia</taxon>
        <taxon>Nitrospinales</taxon>
        <taxon>Nitrospinaceae</taxon>
        <taxon>Candidatus Nitrohelix</taxon>
    </lineage>
</organism>
<dbReference type="EMBL" id="CP048620">
    <property type="protein sequence ID" value="QPJ65634.1"/>
    <property type="molecule type" value="Genomic_DNA"/>
</dbReference>
<evidence type="ECO:0000313" key="2">
    <source>
        <dbReference type="EMBL" id="QPJ65634.1"/>
    </source>
</evidence>
<dbReference type="Pfam" id="PF08668">
    <property type="entry name" value="HDOD"/>
    <property type="match status" value="1"/>
</dbReference>
<dbReference type="Proteomes" id="UP000594464">
    <property type="component" value="Chromosome"/>
</dbReference>
<dbReference type="PANTHER" id="PTHR33525">
    <property type="match status" value="1"/>
</dbReference>
<dbReference type="KEGG" id="nva:G3M78_09605"/>
<dbReference type="InterPro" id="IPR052340">
    <property type="entry name" value="RNase_Y/CdgJ"/>
</dbReference>
<gene>
    <name evidence="2" type="ORF">G3M78_09605</name>
</gene>
<dbReference type="PROSITE" id="PS51833">
    <property type="entry name" value="HDOD"/>
    <property type="match status" value="1"/>
</dbReference>
<sequence>MNDNVTTIIEDWVSSVPTVYLKLKKALEDPDCSFDDFAHILSADAALCGRVLKIVNSAFFGFSAKIETVTHALNILGTEQLNELALAVSVMGKFKGIPEDLVTMDSFWRHSIACGVISRKIASDFKLANSERYYVVGLLHDIGSLIIYKKTPDAERKVLQECAETNTNLFKVETKTFGFDHADVGGALLQSWKLSDNLYRAVLCHHYPEGSQLDIPLAEVIHIADSVAYDMGLGNSGERSTPDLDLSICEGLGIEPSYLQDFRADVVQEYELALSLFL</sequence>
<evidence type="ECO:0000313" key="3">
    <source>
        <dbReference type="Proteomes" id="UP000594464"/>
    </source>
</evidence>
<dbReference type="SUPFAM" id="SSF109604">
    <property type="entry name" value="HD-domain/PDEase-like"/>
    <property type="match status" value="1"/>
</dbReference>
<feature type="domain" description="HDOD" evidence="1">
    <location>
        <begin position="13"/>
        <end position="208"/>
    </location>
</feature>
<evidence type="ECO:0000259" key="1">
    <source>
        <dbReference type="PROSITE" id="PS51833"/>
    </source>
</evidence>
<dbReference type="CDD" id="cd00077">
    <property type="entry name" value="HDc"/>
    <property type="match status" value="1"/>
</dbReference>
<name>A0A7T0C314_9BACT</name>
<dbReference type="InterPro" id="IPR013976">
    <property type="entry name" value="HDOD"/>
</dbReference>
<dbReference type="SMART" id="SM00471">
    <property type="entry name" value="HDc"/>
    <property type="match status" value="1"/>
</dbReference>
<reference evidence="3" key="1">
    <citation type="submission" date="2020-02" db="EMBL/GenBank/DDBJ databases">
        <title>Genomic and physiological characterization of two novel Nitrospinaceae genera.</title>
        <authorList>
            <person name="Mueller A.J."/>
            <person name="Jung M.-Y."/>
            <person name="Strachan C.R."/>
            <person name="Herbold C.W."/>
            <person name="Kirkegaard R.H."/>
            <person name="Daims H."/>
        </authorList>
    </citation>
    <scope>NUCLEOTIDE SEQUENCE [LARGE SCALE GENOMIC DNA]</scope>
</reference>